<accession>A0A7J7T6K8</accession>
<gene>
    <name evidence="2" type="ORF">mMyoMyo1_009177</name>
</gene>
<feature type="region of interest" description="Disordered" evidence="1">
    <location>
        <begin position="49"/>
        <end position="68"/>
    </location>
</feature>
<organism evidence="2 3">
    <name type="scientific">Myotis myotis</name>
    <name type="common">Greater mouse-eared bat</name>
    <name type="synonym">Vespertilio myotis</name>
    <dbReference type="NCBI Taxonomy" id="51298"/>
    <lineage>
        <taxon>Eukaryota</taxon>
        <taxon>Metazoa</taxon>
        <taxon>Chordata</taxon>
        <taxon>Craniata</taxon>
        <taxon>Vertebrata</taxon>
        <taxon>Euteleostomi</taxon>
        <taxon>Mammalia</taxon>
        <taxon>Eutheria</taxon>
        <taxon>Laurasiatheria</taxon>
        <taxon>Chiroptera</taxon>
        <taxon>Yangochiroptera</taxon>
        <taxon>Vespertilionidae</taxon>
        <taxon>Myotis</taxon>
    </lineage>
</organism>
<protein>
    <submittedName>
        <fullName evidence="2">Uncharacterized protein</fullName>
    </submittedName>
</protein>
<name>A0A7J7T6K8_MYOMY</name>
<sequence length="175" mass="18653">MTWSGWIYTNCNKLWAVASAASRALLPAQPGLDACASLPRGPAVAAGMGPPQHGHIPGPSPGPGRAQKTWSVCTWSRQSPGPGPSSRLPSAPCRPHRLLPSLHPWTQHHSLLHKLEGGAGLLPVRPVLISPRAAVNHGIPGLRKLLKEVIPGLHPILPSRPWGWAQDLGFLTSTW</sequence>
<comment type="caution">
    <text evidence="2">The sequence shown here is derived from an EMBL/GenBank/DDBJ whole genome shotgun (WGS) entry which is preliminary data.</text>
</comment>
<keyword evidence="3" id="KW-1185">Reference proteome</keyword>
<dbReference type="AlphaFoldDB" id="A0A7J7T6K8"/>
<evidence type="ECO:0000313" key="2">
    <source>
        <dbReference type="EMBL" id="KAF6296047.1"/>
    </source>
</evidence>
<dbReference type="EMBL" id="JABWUV010000017">
    <property type="protein sequence ID" value="KAF6296047.1"/>
    <property type="molecule type" value="Genomic_DNA"/>
</dbReference>
<dbReference type="Proteomes" id="UP000527355">
    <property type="component" value="Unassembled WGS sequence"/>
</dbReference>
<reference evidence="2 3" key="1">
    <citation type="journal article" date="2020" name="Nature">
        <title>Six reference-quality genomes reveal evolution of bat adaptations.</title>
        <authorList>
            <person name="Jebb D."/>
            <person name="Huang Z."/>
            <person name="Pippel M."/>
            <person name="Hughes G.M."/>
            <person name="Lavrichenko K."/>
            <person name="Devanna P."/>
            <person name="Winkler S."/>
            <person name="Jermiin L.S."/>
            <person name="Skirmuntt E.C."/>
            <person name="Katzourakis A."/>
            <person name="Burkitt-Gray L."/>
            <person name="Ray D.A."/>
            <person name="Sullivan K.A.M."/>
            <person name="Roscito J.G."/>
            <person name="Kirilenko B.M."/>
            <person name="Davalos L.M."/>
            <person name="Corthals A.P."/>
            <person name="Power M.L."/>
            <person name="Jones G."/>
            <person name="Ransome R.D."/>
            <person name="Dechmann D.K.N."/>
            <person name="Locatelli A.G."/>
            <person name="Puechmaille S.J."/>
            <person name="Fedrigo O."/>
            <person name="Jarvis E.D."/>
            <person name="Hiller M."/>
            <person name="Vernes S.C."/>
            <person name="Myers E.W."/>
            <person name="Teeling E.C."/>
        </authorList>
    </citation>
    <scope>NUCLEOTIDE SEQUENCE [LARGE SCALE GENOMIC DNA]</scope>
    <source>
        <strain evidence="2">MMyoMyo1</strain>
        <tissue evidence="2">Flight muscle</tissue>
    </source>
</reference>
<proteinExistence type="predicted"/>
<evidence type="ECO:0000313" key="3">
    <source>
        <dbReference type="Proteomes" id="UP000527355"/>
    </source>
</evidence>
<evidence type="ECO:0000256" key="1">
    <source>
        <dbReference type="SAM" id="MobiDB-lite"/>
    </source>
</evidence>